<gene>
    <name evidence="1" type="ORF">RINTHH_570</name>
</gene>
<protein>
    <submittedName>
        <fullName evidence="1">Uncharacterized protein</fullName>
    </submittedName>
</protein>
<proteinExistence type="predicted"/>
<comment type="caution">
    <text evidence="1">The sequence shown here is derived from an EMBL/GenBank/DDBJ whole genome shotgun (WGS) entry which is preliminary data.</text>
</comment>
<dbReference type="AlphaFoldDB" id="M1WXA2"/>
<dbReference type="STRING" id="1165094.RINTHH_570"/>
<sequence length="397" mass="44290">MGQSKAKKNALAEGLSNSVVVSTAGELKFDFIVEAKVTRGLNYSLSSSAALRKIQLQRLELAENMAIAALRQTPSIQAYAVDFLASQSRPLSRNHTGHSFTSDLLPIFTAPSSQYAKVQDKLVQKWLRDYNKKAINLSIASAEGKPLPKAQKMKVVKELNETQLENQEDPIASPHPIPWKWILSTQEAISSKGNSGMFYYRSTPVISPDVRYAVYSRIQLLVEPKMNNTRVTSVLFIEDRQKKTLKVLKSTSKIKEPLLKVNTTTADYIPKGTIEIFVPVSWSKDGCRFLTRQFQGLMNTSDATDSAVIWDKENNSINTIAPSQKEDEHHKMAVLLGWSKAQPTKVMFRAGELGQEEWPLVTVSDNGKTVAAINADRPVVFGDHNQDIWRVSQVASR</sequence>
<dbReference type="EMBL" id="CAIY01000005">
    <property type="protein sequence ID" value="CCH66212.1"/>
    <property type="molecule type" value="Genomic_DNA"/>
</dbReference>
<name>M1WXA2_9NOST</name>
<evidence type="ECO:0000313" key="2">
    <source>
        <dbReference type="Proteomes" id="UP000053051"/>
    </source>
</evidence>
<accession>M1WXA2</accession>
<reference evidence="1 2" key="1">
    <citation type="submission" date="2012-05" db="EMBL/GenBank/DDBJ databases">
        <authorList>
            <person name="Hilton J."/>
        </authorList>
    </citation>
    <scope>NUCLEOTIDE SEQUENCE [LARGE SCALE GENOMIC DNA]</scope>
    <source>
        <strain evidence="1 2">HH01</strain>
    </source>
</reference>
<reference evidence="2" key="2">
    <citation type="submission" date="2016-01" db="EMBL/GenBank/DDBJ databases">
        <title>Diatom-associated endosymboitic cyanobacterium lacks core nitrogen metabolism enzymes.</title>
        <authorList>
            <person name="Hilton J.A."/>
            <person name="Foster R.A."/>
            <person name="Tripp H.J."/>
            <person name="Carter B.J."/>
            <person name="Zehr J.P."/>
            <person name="Villareal T.A."/>
        </authorList>
    </citation>
    <scope>NUCLEOTIDE SEQUENCE [LARGE SCALE GENOMIC DNA]</scope>
    <source>
        <strain evidence="2">HH01</strain>
    </source>
</reference>
<evidence type="ECO:0000313" key="1">
    <source>
        <dbReference type="EMBL" id="CCH66212.1"/>
    </source>
</evidence>
<organism evidence="1 2">
    <name type="scientific">Richelia intracellularis HH01</name>
    <dbReference type="NCBI Taxonomy" id="1165094"/>
    <lineage>
        <taxon>Bacteria</taxon>
        <taxon>Bacillati</taxon>
        <taxon>Cyanobacteriota</taxon>
        <taxon>Cyanophyceae</taxon>
        <taxon>Nostocales</taxon>
        <taxon>Nostocaceae</taxon>
        <taxon>Richelia</taxon>
    </lineage>
</organism>
<dbReference type="Proteomes" id="UP000053051">
    <property type="component" value="Unassembled WGS sequence"/>
</dbReference>
<keyword evidence="2" id="KW-1185">Reference proteome</keyword>